<dbReference type="InterPro" id="IPR006222">
    <property type="entry name" value="GCVT_N"/>
</dbReference>
<dbReference type="Gene3D" id="3.30.1360.120">
    <property type="entry name" value="Probable tRNA modification gtpase trme, domain 1"/>
    <property type="match status" value="1"/>
</dbReference>
<dbReference type="Proteomes" id="UP000601171">
    <property type="component" value="Unassembled WGS sequence"/>
</dbReference>
<feature type="domain" description="Aminomethyltransferase C-terminal" evidence="3">
    <location>
        <begin position="259"/>
        <end position="327"/>
    </location>
</feature>
<dbReference type="InterPro" id="IPR027266">
    <property type="entry name" value="TrmE/GcvT-like"/>
</dbReference>
<dbReference type="RefSeq" id="WP_262430499.1">
    <property type="nucleotide sequence ID" value="NZ_JACRTG010000030.1"/>
</dbReference>
<dbReference type="InterPro" id="IPR013977">
    <property type="entry name" value="GcvT_C"/>
</dbReference>
<dbReference type="PANTHER" id="PTHR43757:SF2">
    <property type="entry name" value="AMINOMETHYLTRANSFERASE, MITOCHONDRIAL"/>
    <property type="match status" value="1"/>
</dbReference>
<protein>
    <submittedName>
        <fullName evidence="4">Aminomethyl transferase family protein</fullName>
    </submittedName>
</protein>
<dbReference type="Pfam" id="PF01571">
    <property type="entry name" value="GCV_T"/>
    <property type="match status" value="1"/>
</dbReference>
<dbReference type="InterPro" id="IPR028896">
    <property type="entry name" value="GcvT/YgfZ/DmdA"/>
</dbReference>
<dbReference type="GO" id="GO:0016740">
    <property type="term" value="F:transferase activity"/>
    <property type="evidence" value="ECO:0007669"/>
    <property type="project" value="UniProtKB-KW"/>
</dbReference>
<accession>A0A926IKG0</accession>
<keyword evidence="4" id="KW-0808">Transferase</keyword>
<evidence type="ECO:0000256" key="1">
    <source>
        <dbReference type="PIRSR" id="PIRSR006487-1"/>
    </source>
</evidence>
<dbReference type="AlphaFoldDB" id="A0A926IKG0"/>
<dbReference type="Pfam" id="PF08669">
    <property type="entry name" value="GCV_T_C"/>
    <property type="match status" value="1"/>
</dbReference>
<dbReference type="InterPro" id="IPR029043">
    <property type="entry name" value="GcvT/YgfZ_C"/>
</dbReference>
<feature type="domain" description="GCVT N-terminal" evidence="2">
    <location>
        <begin position="11"/>
        <end position="241"/>
    </location>
</feature>
<dbReference type="PIRSF" id="PIRSF006487">
    <property type="entry name" value="GcvT"/>
    <property type="match status" value="1"/>
</dbReference>
<evidence type="ECO:0000259" key="2">
    <source>
        <dbReference type="Pfam" id="PF01571"/>
    </source>
</evidence>
<evidence type="ECO:0000313" key="5">
    <source>
        <dbReference type="Proteomes" id="UP000601171"/>
    </source>
</evidence>
<dbReference type="PANTHER" id="PTHR43757">
    <property type="entry name" value="AMINOMETHYLTRANSFERASE"/>
    <property type="match status" value="1"/>
</dbReference>
<evidence type="ECO:0000313" key="4">
    <source>
        <dbReference type="EMBL" id="MBC8589034.1"/>
    </source>
</evidence>
<keyword evidence="5" id="KW-1185">Reference proteome</keyword>
<feature type="binding site" evidence="1">
    <location>
        <position position="174"/>
    </location>
    <ligand>
        <name>substrate</name>
    </ligand>
</feature>
<dbReference type="EMBL" id="JACRTG010000030">
    <property type="protein sequence ID" value="MBC8589034.1"/>
    <property type="molecule type" value="Genomic_DNA"/>
</dbReference>
<reference evidence="4" key="1">
    <citation type="submission" date="2020-08" db="EMBL/GenBank/DDBJ databases">
        <title>Genome public.</title>
        <authorList>
            <person name="Liu C."/>
            <person name="Sun Q."/>
        </authorList>
    </citation>
    <scope>NUCLEOTIDE SEQUENCE</scope>
    <source>
        <strain evidence="4">BX21</strain>
    </source>
</reference>
<organism evidence="4 5">
    <name type="scientific">Paratissierella segnis</name>
    <dbReference type="NCBI Taxonomy" id="2763679"/>
    <lineage>
        <taxon>Bacteria</taxon>
        <taxon>Bacillati</taxon>
        <taxon>Bacillota</taxon>
        <taxon>Tissierellia</taxon>
        <taxon>Tissierellales</taxon>
        <taxon>Tissierellaceae</taxon>
        <taxon>Paratissierella</taxon>
    </lineage>
</organism>
<comment type="caution">
    <text evidence="4">The sequence shown here is derived from an EMBL/GenBank/DDBJ whole genome shotgun (WGS) entry which is preliminary data.</text>
</comment>
<sequence length="339" mass="39081">MTNKNIYKYDNMKRTEHMAVRKTAGWYLWTHHLMEVTGRDSAIFLDKIYANPIANLKVGRDRYTTMLNDNAEIIDDVVVFRLGEEKFWISTLFMNKLKPWLDQHKGEYEVQYTNITKKYHMYAVQGPKAKELINSMVEENIDDQKFFSIKDNKIDGIPVKINYGGFTGEKFGYEIYFPSEEIGKIEAELKKHGEPLGAKEVTEFQIMAWTLPTEAGFYYLRDLLHTNPIEVGLDSGIDWDKDFIGKEALLKVKENGPAREMLGFTMDQDDVHLNAKDLGGPGDPIIVDGEEIGRLSKFNYSYVLDKNVGYILAKKDALKIGDKIKIKDYEAVISERKFI</sequence>
<dbReference type="SUPFAM" id="SSF101790">
    <property type="entry name" value="Aminomethyltransferase beta-barrel domain"/>
    <property type="match status" value="1"/>
</dbReference>
<proteinExistence type="predicted"/>
<dbReference type="SUPFAM" id="SSF103025">
    <property type="entry name" value="Folate-binding domain"/>
    <property type="match status" value="1"/>
</dbReference>
<gene>
    <name evidence="4" type="ORF">H8707_12500</name>
</gene>
<name>A0A926IKG0_9FIRM</name>
<evidence type="ECO:0000259" key="3">
    <source>
        <dbReference type="Pfam" id="PF08669"/>
    </source>
</evidence>